<dbReference type="PANTHER" id="PTHR48006">
    <property type="entry name" value="LEUCINE-RICH REPEAT-CONTAINING PROTEIN DDB_G0281931-RELATED"/>
    <property type="match status" value="1"/>
</dbReference>
<dbReference type="Gramene" id="KRH55298">
    <property type="protein sequence ID" value="KRH55298"/>
    <property type="gene ID" value="GLYMA_06G243800"/>
</dbReference>
<dbReference type="SUPFAM" id="SSF52058">
    <property type="entry name" value="L domain-like"/>
    <property type="match status" value="1"/>
</dbReference>
<dbReference type="PANTHER" id="PTHR48006:SF54">
    <property type="entry name" value="LRR RECEPTOR-LIKE KINASE"/>
    <property type="match status" value="1"/>
</dbReference>
<dbReference type="GO" id="GO:0005524">
    <property type="term" value="F:ATP binding"/>
    <property type="evidence" value="ECO:0007669"/>
    <property type="project" value="UniProtKB-KW"/>
</dbReference>
<evidence type="ECO:0000256" key="18">
    <source>
        <dbReference type="SAM" id="Phobius"/>
    </source>
</evidence>
<dbReference type="InterPro" id="IPR001611">
    <property type="entry name" value="Leu-rich_rpt"/>
</dbReference>
<reference evidence="20" key="3">
    <citation type="submission" date="2018-07" db="EMBL/GenBank/DDBJ databases">
        <title>WGS assembly of Glycine max.</title>
        <authorList>
            <person name="Schmutz J."/>
            <person name="Cannon S."/>
            <person name="Schlueter J."/>
            <person name="Ma J."/>
            <person name="Mitros T."/>
            <person name="Nelson W."/>
            <person name="Hyten D."/>
            <person name="Song Q."/>
            <person name="Thelen J."/>
            <person name="Cheng J."/>
            <person name="Xu D."/>
            <person name="Hellsten U."/>
            <person name="May G."/>
            <person name="Yu Y."/>
            <person name="Sakurai T."/>
            <person name="Umezawa T."/>
            <person name="Bhattacharyya M."/>
            <person name="Sandhu D."/>
            <person name="Valliyodan B."/>
            <person name="Lindquist E."/>
            <person name="Peto M."/>
            <person name="Grant D."/>
            <person name="Shu S."/>
            <person name="Goodstein D."/>
            <person name="Barry K."/>
            <person name="Futrell-Griggs M."/>
            <person name="Abernathy B."/>
            <person name="Du J."/>
            <person name="Tian Z."/>
            <person name="Zhu L."/>
            <person name="Gill N."/>
            <person name="Joshi T."/>
            <person name="Libault M."/>
            <person name="Sethuraman A."/>
            <person name="Zhang X."/>
            <person name="Shinozaki K."/>
            <person name="Nguyen H."/>
            <person name="Wing R."/>
            <person name="Cregan P."/>
            <person name="Specht J."/>
            <person name="Grimwood J."/>
            <person name="Rokhsar D."/>
            <person name="Stacey G."/>
            <person name="Shoemaker R."/>
            <person name="Jackson S."/>
        </authorList>
    </citation>
    <scope>NUCLEOTIDE SEQUENCE</scope>
    <source>
        <tissue evidence="20">Callus</tissue>
    </source>
</reference>
<sequence>MHAKVFLIYDSSLSANPLTGLIPGKVANISPLQSLTLEFNQLSGNLPPELGNLPNLQSFNVLKDVILSSVSKNARMIQGTELSGPIPFGISLQESLTDLYRISDLNGSDFFHFPTLNNMTNLEILILRSCNINGQYQNILGLYLVYKPCNFCYSSNNMLNCKIMMFLELSFNKLSGQIPSSFEYGLRKTDYIYLTGNLLTRPIPAWTEKEKNVIISCLKSVACPKVSYSLHINCGGKQIKVNGNETYDDDTDTAGPARFHLGGKKWGFSSTGHFMDNVRAEYSIWLNQSKLCIADVELYMDARGNMVLKDFNIAEEVGGVNNAVTKSFTIVISSNTLEIRLYWAGKETIGIPFKSVYGHLISAISVNSPRITIKQTSILPSENGSSMSADSVAAIVAGVVVFLVLVFGILWRRGCLGQKSFLAKEIKGLKLQMGIFTLRQIKAATNNFNKANKIGEGGFGPVYKGNLSDGTIIAVKQLSSKSRQGNREFLNELGMISALQHPCLVKLYGFCVEGDQLLLVYEYIENNSLARALFGPAEYHIKLDWPTRQKICVGIARGLTYLHEESRLKIVHRGTSRPLMISDFGLAKLDEEDNTHISTRIAGTYGYMAPEYAMHGYLTDKADVYSFGVVALEIVSGRSNMIQRQKEEAFHLLDWVTARINVSLLCTNVTASLRPTMSLVVSMLEGRSVVQEVFSESSEALDEKKLEAMRQHSMDDTLAASSSATDLYPVNMNFSYWEKRGW</sequence>
<dbReference type="InterPro" id="IPR021720">
    <property type="entry name" value="Malectin_dom"/>
</dbReference>
<keyword evidence="3" id="KW-0418">Kinase</keyword>
<comment type="catalytic activity">
    <reaction evidence="17">
        <text>L-seryl-[protein] + ATP = O-phospho-L-seryl-[protein] + ADP + H(+)</text>
        <dbReference type="Rhea" id="RHEA:17989"/>
        <dbReference type="Rhea" id="RHEA-COMP:9863"/>
        <dbReference type="Rhea" id="RHEA-COMP:11604"/>
        <dbReference type="ChEBI" id="CHEBI:15378"/>
        <dbReference type="ChEBI" id="CHEBI:29999"/>
        <dbReference type="ChEBI" id="CHEBI:30616"/>
        <dbReference type="ChEBI" id="CHEBI:83421"/>
        <dbReference type="ChEBI" id="CHEBI:456216"/>
        <dbReference type="EC" id="2.7.11.1"/>
    </reaction>
</comment>
<keyword evidence="6" id="KW-0808">Transferase</keyword>
<evidence type="ECO:0000256" key="13">
    <source>
        <dbReference type="ARBA" id="ARBA00023136"/>
    </source>
</evidence>
<dbReference type="EMBL" id="CM000839">
    <property type="protein sequence ID" value="KRH55298.1"/>
    <property type="molecule type" value="Genomic_DNA"/>
</dbReference>
<keyword evidence="11" id="KW-0067">ATP-binding</keyword>
<dbReference type="SUPFAM" id="SSF56112">
    <property type="entry name" value="Protein kinase-like (PK-like)"/>
    <property type="match status" value="1"/>
</dbReference>
<gene>
    <name evidence="20" type="ORF">GLYMA_06G243800</name>
</gene>
<dbReference type="EC" id="2.7.11.1" evidence="2"/>
<comment type="subcellular location">
    <subcellularLocation>
        <location evidence="1">Membrane</location>
        <topology evidence="1">Single-pass type I membrane protein</topology>
    </subcellularLocation>
</comment>
<dbReference type="PROSITE" id="PS50011">
    <property type="entry name" value="PROTEIN_KINASE_DOM"/>
    <property type="match status" value="1"/>
</dbReference>
<evidence type="ECO:0000256" key="8">
    <source>
        <dbReference type="ARBA" id="ARBA00022729"/>
    </source>
</evidence>
<name>K7KX43_SOYBN</name>
<dbReference type="Proteomes" id="UP000008827">
    <property type="component" value="Chromosome 6"/>
</dbReference>
<dbReference type="Gene3D" id="3.30.200.20">
    <property type="entry name" value="Phosphorylase Kinase, domain 1"/>
    <property type="match status" value="1"/>
</dbReference>
<keyword evidence="3" id="KW-0723">Serine/threonine-protein kinase</keyword>
<evidence type="ECO:0000256" key="6">
    <source>
        <dbReference type="ARBA" id="ARBA00022679"/>
    </source>
</evidence>
<accession>K7KX43</accession>
<keyword evidence="5" id="KW-0433">Leucine-rich repeat</keyword>
<keyword evidence="12 18" id="KW-1133">Transmembrane helix</keyword>
<evidence type="ECO:0000256" key="11">
    <source>
        <dbReference type="ARBA" id="ARBA00022840"/>
    </source>
</evidence>
<dbReference type="Gene3D" id="2.60.120.430">
    <property type="entry name" value="Galactose-binding lectin"/>
    <property type="match status" value="1"/>
</dbReference>
<dbReference type="HOGENOM" id="CLU_000288_114_2_1"/>
<keyword evidence="14" id="KW-0675">Receptor</keyword>
<keyword evidence="8" id="KW-0732">Signal</keyword>
<evidence type="ECO:0000256" key="15">
    <source>
        <dbReference type="ARBA" id="ARBA00023180"/>
    </source>
</evidence>
<dbReference type="AlphaFoldDB" id="K7KX43"/>
<evidence type="ECO:0000313" key="22">
    <source>
        <dbReference type="Proteomes" id="UP000008827"/>
    </source>
</evidence>
<dbReference type="PaxDb" id="3847-GLYMA06G37441.1"/>
<reference evidence="20 21" key="1">
    <citation type="journal article" date="2010" name="Nature">
        <title>Genome sequence of the palaeopolyploid soybean.</title>
        <authorList>
            <person name="Schmutz J."/>
            <person name="Cannon S.B."/>
            <person name="Schlueter J."/>
            <person name="Ma J."/>
            <person name="Mitros T."/>
            <person name="Nelson W."/>
            <person name="Hyten D.L."/>
            <person name="Song Q."/>
            <person name="Thelen J.J."/>
            <person name="Cheng J."/>
            <person name="Xu D."/>
            <person name="Hellsten U."/>
            <person name="May G.D."/>
            <person name="Yu Y."/>
            <person name="Sakurai T."/>
            <person name="Umezawa T."/>
            <person name="Bhattacharyya M.K."/>
            <person name="Sandhu D."/>
            <person name="Valliyodan B."/>
            <person name="Lindquist E."/>
            <person name="Peto M."/>
            <person name="Grant D."/>
            <person name="Shu S."/>
            <person name="Goodstein D."/>
            <person name="Barry K."/>
            <person name="Futrell-Griggs M."/>
            <person name="Abernathy B."/>
            <person name="Du J."/>
            <person name="Tian Z."/>
            <person name="Zhu L."/>
            <person name="Gill N."/>
            <person name="Joshi T."/>
            <person name="Libault M."/>
            <person name="Sethuraman A."/>
            <person name="Zhang X.-C."/>
            <person name="Shinozaki K."/>
            <person name="Nguyen H.T."/>
            <person name="Wing R.A."/>
            <person name="Cregan P."/>
            <person name="Specht J."/>
            <person name="Grimwood J."/>
            <person name="Rokhsar D."/>
            <person name="Stacey G."/>
            <person name="Shoemaker R.C."/>
            <person name="Jackson S.A."/>
        </authorList>
    </citation>
    <scope>NUCLEOTIDE SEQUENCE [LARGE SCALE GENOMIC DNA]</scope>
    <source>
        <strain evidence="21">cv. Williams 82</strain>
        <tissue evidence="20">Callus</tissue>
    </source>
</reference>
<dbReference type="GO" id="GO:0004672">
    <property type="term" value="F:protein kinase activity"/>
    <property type="evidence" value="ECO:0000318"/>
    <property type="project" value="GO_Central"/>
</dbReference>
<evidence type="ECO:0000256" key="9">
    <source>
        <dbReference type="ARBA" id="ARBA00022737"/>
    </source>
</evidence>
<keyword evidence="7 18" id="KW-0812">Transmembrane</keyword>
<dbReference type="InterPro" id="IPR001245">
    <property type="entry name" value="Ser-Thr/Tyr_kinase_cat_dom"/>
</dbReference>
<evidence type="ECO:0000256" key="1">
    <source>
        <dbReference type="ARBA" id="ARBA00004479"/>
    </source>
</evidence>
<reference evidence="21" key="2">
    <citation type="submission" date="2018-02" db="UniProtKB">
        <authorList>
            <consortium name="EnsemblPlants"/>
        </authorList>
    </citation>
    <scope>IDENTIFICATION</scope>
    <source>
        <strain evidence="21">Williams 82</strain>
    </source>
</reference>
<dbReference type="InParanoid" id="K7KX43"/>
<proteinExistence type="predicted"/>
<evidence type="ECO:0000256" key="16">
    <source>
        <dbReference type="ARBA" id="ARBA00047899"/>
    </source>
</evidence>
<evidence type="ECO:0000256" key="7">
    <source>
        <dbReference type="ARBA" id="ARBA00022692"/>
    </source>
</evidence>
<dbReference type="GO" id="GO:0004674">
    <property type="term" value="F:protein serine/threonine kinase activity"/>
    <property type="evidence" value="ECO:0007669"/>
    <property type="project" value="UniProtKB-KW"/>
</dbReference>
<evidence type="ECO:0000256" key="17">
    <source>
        <dbReference type="ARBA" id="ARBA00048679"/>
    </source>
</evidence>
<dbReference type="InterPro" id="IPR011009">
    <property type="entry name" value="Kinase-like_dom_sf"/>
</dbReference>
<evidence type="ECO:0000256" key="4">
    <source>
        <dbReference type="ARBA" id="ARBA00022553"/>
    </source>
</evidence>
<keyword evidence="22" id="KW-1185">Reference proteome</keyword>
<dbReference type="Pfam" id="PF00560">
    <property type="entry name" value="LRR_1"/>
    <property type="match status" value="2"/>
</dbReference>
<organism evidence="21">
    <name type="scientific">Glycine max</name>
    <name type="common">Soybean</name>
    <name type="synonym">Glycine hispida</name>
    <dbReference type="NCBI Taxonomy" id="3847"/>
    <lineage>
        <taxon>Eukaryota</taxon>
        <taxon>Viridiplantae</taxon>
        <taxon>Streptophyta</taxon>
        <taxon>Embryophyta</taxon>
        <taxon>Tracheophyta</taxon>
        <taxon>Spermatophyta</taxon>
        <taxon>Magnoliopsida</taxon>
        <taxon>eudicotyledons</taxon>
        <taxon>Gunneridae</taxon>
        <taxon>Pentapetalae</taxon>
        <taxon>rosids</taxon>
        <taxon>fabids</taxon>
        <taxon>Fabales</taxon>
        <taxon>Fabaceae</taxon>
        <taxon>Papilionoideae</taxon>
        <taxon>50 kb inversion clade</taxon>
        <taxon>NPAAA clade</taxon>
        <taxon>indigoferoid/millettioid clade</taxon>
        <taxon>Phaseoleae</taxon>
        <taxon>Glycine</taxon>
        <taxon>Glycine subgen. Soja</taxon>
    </lineage>
</organism>
<dbReference type="SMR" id="K7KX43"/>
<evidence type="ECO:0000256" key="5">
    <source>
        <dbReference type="ARBA" id="ARBA00022614"/>
    </source>
</evidence>
<protein>
    <recommendedName>
        <fullName evidence="2">non-specific serine/threonine protein kinase</fullName>
        <ecNumber evidence="2">2.7.11.1</ecNumber>
    </recommendedName>
</protein>
<evidence type="ECO:0000313" key="20">
    <source>
        <dbReference type="EMBL" id="KRH55298.1"/>
    </source>
</evidence>
<keyword evidence="9" id="KW-0677">Repeat</keyword>
<evidence type="ECO:0000256" key="12">
    <source>
        <dbReference type="ARBA" id="ARBA00022989"/>
    </source>
</evidence>
<evidence type="ECO:0000256" key="3">
    <source>
        <dbReference type="ARBA" id="ARBA00022527"/>
    </source>
</evidence>
<keyword evidence="15" id="KW-0325">Glycoprotein</keyword>
<evidence type="ECO:0000259" key="19">
    <source>
        <dbReference type="PROSITE" id="PS50011"/>
    </source>
</evidence>
<evidence type="ECO:0000256" key="10">
    <source>
        <dbReference type="ARBA" id="ARBA00022741"/>
    </source>
</evidence>
<comment type="catalytic activity">
    <reaction evidence="16">
        <text>L-threonyl-[protein] + ATP = O-phospho-L-threonyl-[protein] + ADP + H(+)</text>
        <dbReference type="Rhea" id="RHEA:46608"/>
        <dbReference type="Rhea" id="RHEA-COMP:11060"/>
        <dbReference type="Rhea" id="RHEA-COMP:11605"/>
        <dbReference type="ChEBI" id="CHEBI:15378"/>
        <dbReference type="ChEBI" id="CHEBI:30013"/>
        <dbReference type="ChEBI" id="CHEBI:30616"/>
        <dbReference type="ChEBI" id="CHEBI:61977"/>
        <dbReference type="ChEBI" id="CHEBI:456216"/>
        <dbReference type="EC" id="2.7.11.1"/>
    </reaction>
</comment>
<dbReference type="EnsemblPlants" id="KRH55298">
    <property type="protein sequence ID" value="KRH55298"/>
    <property type="gene ID" value="GLYMA_06G243800"/>
</dbReference>
<dbReference type="Gene3D" id="3.80.10.10">
    <property type="entry name" value="Ribonuclease Inhibitor"/>
    <property type="match status" value="1"/>
</dbReference>
<keyword evidence="4" id="KW-0597">Phosphoprotein</keyword>
<dbReference type="GO" id="GO:0045088">
    <property type="term" value="P:regulation of innate immune response"/>
    <property type="evidence" value="ECO:0000318"/>
    <property type="project" value="GO_Central"/>
</dbReference>
<dbReference type="FunFam" id="3.30.200.20:FF:000217">
    <property type="entry name" value="probable LRR receptor-like serine/threonine-protein kinase At1g53430"/>
    <property type="match status" value="1"/>
</dbReference>
<keyword evidence="13 18" id="KW-0472">Membrane</keyword>
<dbReference type="InterPro" id="IPR000719">
    <property type="entry name" value="Prot_kinase_dom"/>
</dbReference>
<dbReference type="Pfam" id="PF07714">
    <property type="entry name" value="PK_Tyr_Ser-Thr"/>
    <property type="match status" value="1"/>
</dbReference>
<dbReference type="eggNOG" id="ENOG502QVI9">
    <property type="taxonomic scope" value="Eukaryota"/>
</dbReference>
<dbReference type="InterPro" id="IPR051824">
    <property type="entry name" value="LRR_Rcpt-Like_S/T_Kinase"/>
</dbReference>
<keyword evidence="10" id="KW-0547">Nucleotide-binding</keyword>
<feature type="transmembrane region" description="Helical" evidence="18">
    <location>
        <begin position="392"/>
        <end position="411"/>
    </location>
</feature>
<evidence type="ECO:0000256" key="2">
    <source>
        <dbReference type="ARBA" id="ARBA00012513"/>
    </source>
</evidence>
<dbReference type="GO" id="GO:0016020">
    <property type="term" value="C:membrane"/>
    <property type="evidence" value="ECO:0007669"/>
    <property type="project" value="UniProtKB-SubCell"/>
</dbReference>
<dbReference type="OMA" id="WVTARIN"/>
<dbReference type="Pfam" id="PF11721">
    <property type="entry name" value="Malectin"/>
    <property type="match status" value="1"/>
</dbReference>
<dbReference type="InterPro" id="IPR032675">
    <property type="entry name" value="LRR_dom_sf"/>
</dbReference>
<evidence type="ECO:0000313" key="21">
    <source>
        <dbReference type="EnsemblPlants" id="KRH55298"/>
    </source>
</evidence>
<evidence type="ECO:0000256" key="14">
    <source>
        <dbReference type="ARBA" id="ARBA00023170"/>
    </source>
</evidence>
<feature type="domain" description="Protein kinase" evidence="19">
    <location>
        <begin position="448"/>
        <end position="701"/>
    </location>
</feature>
<dbReference type="Gene3D" id="1.10.510.10">
    <property type="entry name" value="Transferase(Phosphotransferase) domain 1"/>
    <property type="match status" value="1"/>
</dbReference>